<feature type="compositionally biased region" description="Basic and acidic residues" evidence="1">
    <location>
        <begin position="78"/>
        <end position="97"/>
    </location>
</feature>
<dbReference type="AlphaFoldDB" id="A0ABD5XYQ9"/>
<proteinExistence type="predicted"/>
<gene>
    <name evidence="2" type="ORF">ACFQMA_02070</name>
</gene>
<protein>
    <submittedName>
        <fullName evidence="2">Uncharacterized protein</fullName>
    </submittedName>
</protein>
<dbReference type="EMBL" id="JBHTAS010000001">
    <property type="protein sequence ID" value="MFC7138620.1"/>
    <property type="molecule type" value="Genomic_DNA"/>
</dbReference>
<accession>A0ABD5XYQ9</accession>
<sequence length="296" mass="32531">MHQKDDGAMEKVPDADDYGTMIVDEVTFGDGPTELVKYYDKTENGIHAEFKGKKYNVDYDRSGVRDKIEKKKKKWKNDKKEGEGNRGQKGSNRDRRAGVRGYTRSASNSAGVLKSITSTDDHNVDGVNLTGGVAQGATDYGDQQTESAVQVAYLSDVETGVEIWKDVYLDDENGLIKIYGWGEYAGTAASALAGGLVEGGVLFRRNWANMYNERKYASGLSVDLGLADGWGGNSNWEAELYTDNYESGWWSIGIRLRVNAAAAGPASAIVDLASNENNNWDFDGFFDFDYINVIDA</sequence>
<evidence type="ECO:0000313" key="2">
    <source>
        <dbReference type="EMBL" id="MFC7138620.1"/>
    </source>
</evidence>
<dbReference type="Proteomes" id="UP001596432">
    <property type="component" value="Unassembled WGS sequence"/>
</dbReference>
<comment type="caution">
    <text evidence="2">The sequence shown here is derived from an EMBL/GenBank/DDBJ whole genome shotgun (WGS) entry which is preliminary data.</text>
</comment>
<dbReference type="GeneID" id="78818861"/>
<organism evidence="2 3">
    <name type="scientific">Halosimplex aquaticum</name>
    <dbReference type="NCBI Taxonomy" id="3026162"/>
    <lineage>
        <taxon>Archaea</taxon>
        <taxon>Methanobacteriati</taxon>
        <taxon>Methanobacteriota</taxon>
        <taxon>Stenosarchaea group</taxon>
        <taxon>Halobacteria</taxon>
        <taxon>Halobacteriales</taxon>
        <taxon>Haloarculaceae</taxon>
        <taxon>Halosimplex</taxon>
    </lineage>
</organism>
<feature type="region of interest" description="Disordered" evidence="1">
    <location>
        <begin position="68"/>
        <end position="106"/>
    </location>
</feature>
<keyword evidence="3" id="KW-1185">Reference proteome</keyword>
<dbReference type="RefSeq" id="WP_274324237.1">
    <property type="nucleotide sequence ID" value="NZ_CP118158.1"/>
</dbReference>
<reference evidence="2 3" key="1">
    <citation type="journal article" date="2019" name="Int. J. Syst. Evol. Microbiol.">
        <title>The Global Catalogue of Microorganisms (GCM) 10K type strain sequencing project: providing services to taxonomists for standard genome sequencing and annotation.</title>
        <authorList>
            <consortium name="The Broad Institute Genomics Platform"/>
            <consortium name="The Broad Institute Genome Sequencing Center for Infectious Disease"/>
            <person name="Wu L."/>
            <person name="Ma J."/>
        </authorList>
    </citation>
    <scope>NUCLEOTIDE SEQUENCE [LARGE SCALE GENOMIC DNA]</scope>
    <source>
        <strain evidence="2 3">XZYJT29</strain>
    </source>
</reference>
<evidence type="ECO:0000313" key="3">
    <source>
        <dbReference type="Proteomes" id="UP001596432"/>
    </source>
</evidence>
<name>A0ABD5XYQ9_9EURY</name>
<evidence type="ECO:0000256" key="1">
    <source>
        <dbReference type="SAM" id="MobiDB-lite"/>
    </source>
</evidence>